<evidence type="ECO:0000256" key="1">
    <source>
        <dbReference type="ARBA" id="ARBA00022723"/>
    </source>
</evidence>
<dbReference type="SUPFAM" id="SSF50129">
    <property type="entry name" value="GroES-like"/>
    <property type="match status" value="1"/>
</dbReference>
<dbReference type="SUPFAM" id="SSF51735">
    <property type="entry name" value="NAD(P)-binding Rossmann-fold domains"/>
    <property type="match status" value="1"/>
</dbReference>
<evidence type="ECO:0000256" key="3">
    <source>
        <dbReference type="ARBA" id="ARBA00023002"/>
    </source>
</evidence>
<sequence length="348" mass="38132">MKETMIQQVMTAPGKITFRDVPVPKVGPDQVLVKIKKIGVCGSDIHVYHGSHPYTSYPVTQGHEVSGQIVALGEYVKDLKIGQKVIIEPQVFCGRCYPCLHGKYNLCEKLKVMGFQTTGTASEFFAVDSSKITPIPEDMTYSEGAMMEPLAVTVHAAKRFPDLKGAKAVVLGCGPIGILLIQSLKALGAKEVFATDISDGRLALAKELGADYVVNTMKDDYAKALVEAFGPDKADVIYECAGTDITMDQAIQNARKGSTIILVAVFGKKANVDLAKLNDSELDLNTSMMYRHEDFVDAIRFVNEGKIKLKPLQSAKFAFADYNKAYEYIDNNRESTMKVLIDVDPSEE</sequence>
<keyword evidence="2 4" id="KW-0862">Zinc</keyword>
<dbReference type="Gene3D" id="3.40.50.720">
    <property type="entry name" value="NAD(P)-binding Rossmann-like Domain"/>
    <property type="match status" value="1"/>
</dbReference>
<keyword evidence="1 4" id="KW-0479">Metal-binding</keyword>
<keyword evidence="3" id="KW-0560">Oxidoreductase</keyword>
<dbReference type="InterPro" id="IPR020843">
    <property type="entry name" value="ER"/>
</dbReference>
<dbReference type="EMBL" id="FUXX01000001">
    <property type="protein sequence ID" value="SKA56484.1"/>
    <property type="molecule type" value="Genomic_DNA"/>
</dbReference>
<dbReference type="STRING" id="83771.SAMN02910357_02195"/>
<dbReference type="InterPro" id="IPR036291">
    <property type="entry name" value="NAD(P)-bd_dom_sf"/>
</dbReference>
<reference evidence="7" key="1">
    <citation type="submission" date="2017-02" db="EMBL/GenBank/DDBJ databases">
        <authorList>
            <person name="Varghese N."/>
            <person name="Submissions S."/>
        </authorList>
    </citation>
    <scope>NUCLEOTIDE SEQUENCE [LARGE SCALE GENOMIC DNA]</scope>
    <source>
        <strain evidence="7">DSM 3072</strain>
    </source>
</reference>
<dbReference type="InterPro" id="IPR013154">
    <property type="entry name" value="ADH-like_N"/>
</dbReference>
<dbReference type="AlphaFoldDB" id="A0A1T4UUY9"/>
<dbReference type="InterPro" id="IPR011032">
    <property type="entry name" value="GroES-like_sf"/>
</dbReference>
<dbReference type="PROSITE" id="PS00059">
    <property type="entry name" value="ADH_ZINC"/>
    <property type="match status" value="1"/>
</dbReference>
<dbReference type="InterPro" id="IPR050129">
    <property type="entry name" value="Zn_alcohol_dh"/>
</dbReference>
<accession>A0A1T4UUY9</accession>
<name>A0A1T4UUY9_9GAMM</name>
<feature type="domain" description="Enoyl reductase (ER)" evidence="5">
    <location>
        <begin position="11"/>
        <end position="341"/>
    </location>
</feature>
<dbReference type="GO" id="GO:0008270">
    <property type="term" value="F:zinc ion binding"/>
    <property type="evidence" value="ECO:0007669"/>
    <property type="project" value="InterPro"/>
</dbReference>
<keyword evidence="7" id="KW-1185">Reference proteome</keyword>
<comment type="cofactor">
    <cofactor evidence="4">
        <name>Zn(2+)</name>
        <dbReference type="ChEBI" id="CHEBI:29105"/>
    </cofactor>
</comment>
<dbReference type="PANTHER" id="PTHR43401">
    <property type="entry name" value="L-THREONINE 3-DEHYDROGENASE"/>
    <property type="match status" value="1"/>
</dbReference>
<organism evidence="6 7">
    <name type="scientific">Succinivibrio dextrinosolvens DSM 3072</name>
    <dbReference type="NCBI Taxonomy" id="1123324"/>
    <lineage>
        <taxon>Bacteria</taxon>
        <taxon>Pseudomonadati</taxon>
        <taxon>Pseudomonadota</taxon>
        <taxon>Gammaproteobacteria</taxon>
        <taxon>Aeromonadales</taxon>
        <taxon>Succinivibrionaceae</taxon>
        <taxon>Succinivibrio</taxon>
    </lineage>
</organism>
<comment type="similarity">
    <text evidence="4">Belongs to the zinc-containing alcohol dehydrogenase family.</text>
</comment>
<gene>
    <name evidence="6" type="ORF">SAMN02745213_00007</name>
</gene>
<dbReference type="Pfam" id="PF08240">
    <property type="entry name" value="ADH_N"/>
    <property type="match status" value="1"/>
</dbReference>
<dbReference type="Pfam" id="PF00107">
    <property type="entry name" value="ADH_zinc_N"/>
    <property type="match status" value="1"/>
</dbReference>
<dbReference type="InterPro" id="IPR013149">
    <property type="entry name" value="ADH-like_C"/>
</dbReference>
<dbReference type="GO" id="GO:0016616">
    <property type="term" value="F:oxidoreductase activity, acting on the CH-OH group of donors, NAD or NADP as acceptor"/>
    <property type="evidence" value="ECO:0007669"/>
    <property type="project" value="UniProtKB-ARBA"/>
</dbReference>
<evidence type="ECO:0000259" key="5">
    <source>
        <dbReference type="SMART" id="SM00829"/>
    </source>
</evidence>
<dbReference type="InterPro" id="IPR002328">
    <property type="entry name" value="ADH_Zn_CS"/>
</dbReference>
<dbReference type="PANTHER" id="PTHR43401:SF2">
    <property type="entry name" value="L-THREONINE 3-DEHYDROGENASE"/>
    <property type="match status" value="1"/>
</dbReference>
<evidence type="ECO:0000256" key="2">
    <source>
        <dbReference type="ARBA" id="ARBA00022833"/>
    </source>
</evidence>
<protein>
    <submittedName>
        <fullName evidence="6">L-iditol 2-dehydrogenase</fullName>
    </submittedName>
</protein>
<evidence type="ECO:0000313" key="6">
    <source>
        <dbReference type="EMBL" id="SKA56484.1"/>
    </source>
</evidence>
<dbReference type="SMART" id="SM00829">
    <property type="entry name" value="PKS_ER"/>
    <property type="match status" value="1"/>
</dbReference>
<proteinExistence type="inferred from homology"/>
<evidence type="ECO:0000256" key="4">
    <source>
        <dbReference type="RuleBase" id="RU361277"/>
    </source>
</evidence>
<dbReference type="Gene3D" id="3.90.180.10">
    <property type="entry name" value="Medium-chain alcohol dehydrogenases, catalytic domain"/>
    <property type="match status" value="1"/>
</dbReference>
<dbReference type="Proteomes" id="UP000242432">
    <property type="component" value="Unassembled WGS sequence"/>
</dbReference>
<evidence type="ECO:0000313" key="7">
    <source>
        <dbReference type="Proteomes" id="UP000242432"/>
    </source>
</evidence>